<dbReference type="InterPro" id="IPR045635">
    <property type="entry name" value="DUF6412"/>
</dbReference>
<evidence type="ECO:0000313" key="2">
    <source>
        <dbReference type="EMBL" id="AYC40979.1"/>
    </source>
</evidence>
<accession>A0AAI8L4D4</accession>
<feature type="compositionally biased region" description="Basic and acidic residues" evidence="1">
    <location>
        <begin position="102"/>
        <end position="120"/>
    </location>
</feature>
<protein>
    <submittedName>
        <fullName evidence="2">Uncharacterized protein</fullName>
    </submittedName>
</protein>
<dbReference type="AlphaFoldDB" id="A0AAI8L4D4"/>
<reference evidence="2 3" key="1">
    <citation type="submission" date="2018-09" db="EMBL/GenBank/DDBJ databases">
        <title>Production of Trimethoprim by Streptomyces sp. 3E-1.</title>
        <authorList>
            <person name="Kang H.J."/>
            <person name="Kim S.B."/>
        </authorList>
    </citation>
    <scope>NUCLEOTIDE SEQUENCE [LARGE SCALE GENOMIC DNA]</scope>
    <source>
        <strain evidence="2 3">3E-1</strain>
    </source>
</reference>
<proteinExistence type="predicted"/>
<evidence type="ECO:0000256" key="1">
    <source>
        <dbReference type="SAM" id="MobiDB-lite"/>
    </source>
</evidence>
<dbReference type="Proteomes" id="UP000265765">
    <property type="component" value="Chromosome"/>
</dbReference>
<sequence>MNRSWTAARPVVNRSWTTSRPVVNRSWTTSRPVVNRSWTTARPAAVLLLLVLDLVLLDTGSLSAAVALAATAAAGSAFAACSLLASRCAPAVPPTRVRTAIRDRDRRTAFLPQRDPDAKGRPRPRAPGHAFRTTTA</sequence>
<dbReference type="EMBL" id="CP032427">
    <property type="protein sequence ID" value="AYC40979.1"/>
    <property type="molecule type" value="Genomic_DNA"/>
</dbReference>
<dbReference type="Pfam" id="PF19950">
    <property type="entry name" value="DUF6412"/>
    <property type="match status" value="1"/>
</dbReference>
<organism evidence="2 3">
    <name type="scientific">Streptomyces griseorubiginosus</name>
    <dbReference type="NCBI Taxonomy" id="67304"/>
    <lineage>
        <taxon>Bacteria</taxon>
        <taxon>Bacillati</taxon>
        <taxon>Actinomycetota</taxon>
        <taxon>Actinomycetes</taxon>
        <taxon>Kitasatosporales</taxon>
        <taxon>Streptomycetaceae</taxon>
        <taxon>Streptomyces</taxon>
    </lineage>
</organism>
<name>A0AAI8L4D4_9ACTN</name>
<feature type="region of interest" description="Disordered" evidence="1">
    <location>
        <begin position="102"/>
        <end position="136"/>
    </location>
</feature>
<evidence type="ECO:0000313" key="3">
    <source>
        <dbReference type="Proteomes" id="UP000265765"/>
    </source>
</evidence>
<dbReference type="KEGG" id="sge:DWG14_05255"/>
<gene>
    <name evidence="2" type="ORF">DWG14_05255</name>
</gene>